<dbReference type="Proteomes" id="UP000217726">
    <property type="component" value="Unassembled WGS sequence"/>
</dbReference>
<protein>
    <submittedName>
        <fullName evidence="1">Uncharacterized protein</fullName>
    </submittedName>
</protein>
<organism evidence="1 3">
    <name type="scientific">Methanohalophilus euhalobius</name>
    <dbReference type="NCBI Taxonomy" id="51203"/>
    <lineage>
        <taxon>Archaea</taxon>
        <taxon>Methanobacteriati</taxon>
        <taxon>Methanobacteriota</taxon>
        <taxon>Stenosarchaea group</taxon>
        <taxon>Methanomicrobia</taxon>
        <taxon>Methanosarcinales</taxon>
        <taxon>Methanosarcinaceae</taxon>
        <taxon>Methanohalophilus</taxon>
    </lineage>
</organism>
<evidence type="ECO:0000313" key="4">
    <source>
        <dbReference type="Proteomes" id="UP000295404"/>
    </source>
</evidence>
<evidence type="ECO:0000313" key="1">
    <source>
        <dbReference type="EMBL" id="SNY16174.1"/>
    </source>
</evidence>
<reference evidence="1" key="1">
    <citation type="submission" date="2017-09" db="EMBL/GenBank/DDBJ databases">
        <authorList>
            <person name="Ehlers B."/>
            <person name="Leendertz F.H."/>
        </authorList>
    </citation>
    <scope>NUCLEOTIDE SEQUENCE [LARGE SCALE GENOMIC DNA]</scope>
    <source>
        <strain evidence="1">WG-1MB</strain>
    </source>
</reference>
<dbReference type="EMBL" id="OBDR01000005">
    <property type="protein sequence ID" value="SNY16174.1"/>
    <property type="molecule type" value="Genomic_DNA"/>
</dbReference>
<keyword evidence="3" id="KW-1185">Reference proteome</keyword>
<reference evidence="3" key="2">
    <citation type="submission" date="2017-09" db="EMBL/GenBank/DDBJ databases">
        <authorList>
            <person name="Varghese N."/>
            <person name="Submissions S."/>
        </authorList>
    </citation>
    <scope>NUCLEOTIDE SEQUENCE [LARGE SCALE GENOMIC DNA]</scope>
    <source>
        <strain evidence="3">WG-1MB</strain>
    </source>
</reference>
<dbReference type="AlphaFoldDB" id="A0A285FZE7"/>
<reference evidence="2 4" key="3">
    <citation type="submission" date="2019-03" db="EMBL/GenBank/DDBJ databases">
        <title>Subsurface microbial communities from deep shales in Ohio and West Virginia, USA.</title>
        <authorList>
            <person name="Wrighton K."/>
        </authorList>
    </citation>
    <scope>NUCLEOTIDE SEQUENCE [LARGE SCALE GENOMIC DNA]</scope>
    <source>
        <strain evidence="2 4">WG1_MB</strain>
    </source>
</reference>
<evidence type="ECO:0000313" key="3">
    <source>
        <dbReference type="Proteomes" id="UP000217726"/>
    </source>
</evidence>
<proteinExistence type="predicted"/>
<sequence length="130" mass="14435">MLTSNIHFAYDWLTLPGQRVRLSYESGSLLNRDASNVVSTGLLPTTLPERAMCSNCYPELQPFTSCRIVPFPQGVSGQFVPQHNIGADSIYFISYLKTIKSIRGEKGGEGTFPPTTKVMGFHDPLHSRRS</sequence>
<name>A0A285FZE7_9EURY</name>
<dbReference type="Proteomes" id="UP000295404">
    <property type="component" value="Unassembled WGS sequence"/>
</dbReference>
<dbReference type="EMBL" id="SMMS01000001">
    <property type="protein sequence ID" value="TCL11721.1"/>
    <property type="molecule type" value="Genomic_DNA"/>
</dbReference>
<evidence type="ECO:0000313" key="2">
    <source>
        <dbReference type="EMBL" id="TCL11721.1"/>
    </source>
</evidence>
<gene>
    <name evidence="2" type="ORF">C7960_0901</name>
    <name evidence="1" type="ORF">SAMN06295989_10563</name>
</gene>
<accession>A0A285FZE7</accession>